<accession>A0A1E5XW78</accession>
<evidence type="ECO:0000313" key="2">
    <source>
        <dbReference type="Proteomes" id="UP000095463"/>
    </source>
</evidence>
<sequence length="592" mass="62628">MNANLRALFYAADIAPLALQLYVFGSSEPPAIDVIDFPDEAGGTQLREFALPYLPGMDEIALTSAELAFRVGDLTVDVTDYSTVRGPGGEGVILNLPAHARLRQVEMSFATPPATTVPPPVLRTVVRPLQGGQPGPPILSSPPLGPATKMFGSPLEGMSVDPLGGSRYLLRLPDLPGTTWLFQRAKGDDATSLEPLSVVPTITRVAIAAAPRNLAITLEGTPPTPLWSNPDVLLPGSGIQTVSFLPIAQRRLSDTLPAVPPGTLTLPLRLDFTTESSARLEVTARRLSGEYLVRPFGPDPLKLRLAARPVPVVFDAPAARRPSTVRATITAKLLGRALNGGSEPAVYTLPGRGLRATLDRMLAARLPIAARRGEAASAPVPLASLALRLDTPEASEIVLELRSDAAGQPGGIIGTPVVRQTPAGYTDWLEFEHADTLLLPAGLPIWATIRLTKGAALWHAADPSSADTPGTPRVSTDRGTSWLAADSPLEQLRPLLVQAFHREDRPYRPPRIVLHSGTAPVSGDLLQGAVAEGNTQFRLVEASLPAAVLDRLANAAPVSGRPRAETSILLYSDTVLDLVLSDVVLSYAPVPA</sequence>
<gene>
    <name evidence="1" type="ORF">VW23_009445</name>
</gene>
<dbReference type="AlphaFoldDB" id="A0A1E5XW78"/>
<comment type="caution">
    <text evidence="1">The sequence shown here is derived from an EMBL/GenBank/DDBJ whole genome shotgun (WGS) entry which is preliminary data.</text>
</comment>
<dbReference type="Proteomes" id="UP000095463">
    <property type="component" value="Unassembled WGS sequence"/>
</dbReference>
<dbReference type="RefSeq" id="WP_069907998.1">
    <property type="nucleotide sequence ID" value="NZ_LAJE02000051.1"/>
</dbReference>
<evidence type="ECO:0000313" key="1">
    <source>
        <dbReference type="EMBL" id="OEO32843.1"/>
    </source>
</evidence>
<keyword evidence="2" id="KW-1185">Reference proteome</keyword>
<organism evidence="1 2">
    <name type="scientific">Devosia insulae DS-56</name>
    <dbReference type="NCBI Taxonomy" id="1116389"/>
    <lineage>
        <taxon>Bacteria</taxon>
        <taxon>Pseudomonadati</taxon>
        <taxon>Pseudomonadota</taxon>
        <taxon>Alphaproteobacteria</taxon>
        <taxon>Hyphomicrobiales</taxon>
        <taxon>Devosiaceae</taxon>
        <taxon>Devosia</taxon>
    </lineage>
</organism>
<protein>
    <submittedName>
        <fullName evidence="1">Uncharacterized protein</fullName>
    </submittedName>
</protein>
<name>A0A1E5XW78_9HYPH</name>
<dbReference type="EMBL" id="LAJE02000051">
    <property type="protein sequence ID" value="OEO32843.1"/>
    <property type="molecule type" value="Genomic_DNA"/>
</dbReference>
<reference evidence="1 2" key="1">
    <citation type="journal article" date="2015" name="Genome Announc.">
        <title>Genome Assemblies of Three Soil-Associated Devosia species: D. insulae, D. limi, and D. soli.</title>
        <authorList>
            <person name="Hassan Y.I."/>
            <person name="Lepp D."/>
            <person name="Zhou T."/>
        </authorList>
    </citation>
    <scope>NUCLEOTIDE SEQUENCE [LARGE SCALE GENOMIC DNA]</scope>
    <source>
        <strain evidence="1 2">DS-56</strain>
    </source>
</reference>
<proteinExistence type="predicted"/>